<organism evidence="1 2">
    <name type="scientific">Juglans regia</name>
    <name type="common">English walnut</name>
    <dbReference type="NCBI Taxonomy" id="51240"/>
    <lineage>
        <taxon>Eukaryota</taxon>
        <taxon>Viridiplantae</taxon>
        <taxon>Streptophyta</taxon>
        <taxon>Embryophyta</taxon>
        <taxon>Tracheophyta</taxon>
        <taxon>Spermatophyta</taxon>
        <taxon>Magnoliopsida</taxon>
        <taxon>eudicotyledons</taxon>
        <taxon>Gunneridae</taxon>
        <taxon>Pentapetalae</taxon>
        <taxon>rosids</taxon>
        <taxon>fabids</taxon>
        <taxon>Fagales</taxon>
        <taxon>Juglandaceae</taxon>
        <taxon>Juglans</taxon>
    </lineage>
</organism>
<dbReference type="Gramene" id="Jr12_11870_p1">
    <property type="protein sequence ID" value="cds.Jr12_11870_p1"/>
    <property type="gene ID" value="Jr12_11870"/>
</dbReference>
<evidence type="ECO:0000313" key="1">
    <source>
        <dbReference type="EMBL" id="KAF5452409.1"/>
    </source>
</evidence>
<evidence type="ECO:0000313" key="2">
    <source>
        <dbReference type="Proteomes" id="UP000619265"/>
    </source>
</evidence>
<accession>A0A833WZ39</accession>
<dbReference type="AlphaFoldDB" id="A0A833WZ39"/>
<proteinExistence type="predicted"/>
<feature type="non-terminal residue" evidence="1">
    <location>
        <position position="114"/>
    </location>
</feature>
<reference evidence="1" key="1">
    <citation type="submission" date="2015-10" db="EMBL/GenBank/DDBJ databases">
        <authorList>
            <person name="Martinez-Garcia P.J."/>
            <person name="Crepeau M.W."/>
            <person name="Puiu D."/>
            <person name="Gonzalez-Ibeas D."/>
            <person name="Whalen J."/>
            <person name="Stevens K."/>
            <person name="Paul R."/>
            <person name="Butterfield T."/>
            <person name="Britton M."/>
            <person name="Reagan R."/>
            <person name="Chakraborty S."/>
            <person name="Walawage S.L."/>
            <person name="Vasquez-Gross H.A."/>
            <person name="Cardeno C."/>
            <person name="Famula R."/>
            <person name="Pratt K."/>
            <person name="Kuruganti S."/>
            <person name="Aradhya M.K."/>
            <person name="Leslie C.A."/>
            <person name="Dandekar A.M."/>
            <person name="Salzberg S.L."/>
            <person name="Wegrzyn J.L."/>
            <person name="Langley C.H."/>
            <person name="Neale D.B."/>
        </authorList>
    </citation>
    <scope>NUCLEOTIDE SEQUENCE</scope>
    <source>
        <tissue evidence="1">Leaves</tissue>
    </source>
</reference>
<sequence>MIHKQEKIPSSTSLQFASCMVYFFDGLVGCWYGNFVSENHEFCCFEEQCISSQNRTHWSVWLQILLVDHQCFNYHHDTESSEVALVVLRPTKFVICFNFRPTLQPISVHVLLIC</sequence>
<comment type="caution">
    <text evidence="1">The sequence shown here is derived from an EMBL/GenBank/DDBJ whole genome shotgun (WGS) entry which is preliminary data.</text>
</comment>
<name>A0A833WZ39_JUGRE</name>
<reference evidence="1" key="2">
    <citation type="submission" date="2020-03" db="EMBL/GenBank/DDBJ databases">
        <title>Walnut 2.0.</title>
        <authorList>
            <person name="Marrano A."/>
            <person name="Britton M."/>
            <person name="Zimin A.V."/>
            <person name="Zaini P.A."/>
            <person name="Workman R."/>
            <person name="Puiu D."/>
            <person name="Bianco L."/>
            <person name="Allen B.J."/>
            <person name="Troggio M."/>
            <person name="Leslie C.A."/>
            <person name="Timp W."/>
            <person name="Dendekar A."/>
            <person name="Salzberg S.L."/>
            <person name="Neale D.B."/>
        </authorList>
    </citation>
    <scope>NUCLEOTIDE SEQUENCE</scope>
    <source>
        <tissue evidence="1">Leaves</tissue>
    </source>
</reference>
<gene>
    <name evidence="1" type="ORF">F2P56_027409</name>
</gene>
<protein>
    <submittedName>
        <fullName evidence="1">Uncharacterized protein</fullName>
    </submittedName>
</protein>
<dbReference type="EMBL" id="LIHL02000012">
    <property type="protein sequence ID" value="KAF5452409.1"/>
    <property type="molecule type" value="Genomic_DNA"/>
</dbReference>
<dbReference type="Proteomes" id="UP000619265">
    <property type="component" value="Unassembled WGS sequence"/>
</dbReference>